<organism evidence="1 2">
    <name type="scientific">Cetraspora pellucida</name>
    <dbReference type="NCBI Taxonomy" id="1433469"/>
    <lineage>
        <taxon>Eukaryota</taxon>
        <taxon>Fungi</taxon>
        <taxon>Fungi incertae sedis</taxon>
        <taxon>Mucoromycota</taxon>
        <taxon>Glomeromycotina</taxon>
        <taxon>Glomeromycetes</taxon>
        <taxon>Diversisporales</taxon>
        <taxon>Gigasporaceae</taxon>
        <taxon>Cetraspora</taxon>
    </lineage>
</organism>
<protein>
    <submittedName>
        <fullName evidence="1">3102_t:CDS:1</fullName>
    </submittedName>
</protein>
<accession>A0A9N8VRX8</accession>
<dbReference type="AlphaFoldDB" id="A0A9N8VRX8"/>
<comment type="caution">
    <text evidence="1">The sequence shown here is derived from an EMBL/GenBank/DDBJ whole genome shotgun (WGS) entry which is preliminary data.</text>
</comment>
<proteinExistence type="predicted"/>
<dbReference type="OrthoDB" id="10034042at2759"/>
<sequence length="192" mass="21714">MEDVWNNPALNAEVMRMLNEGTYQSTVIVPFILAMSKNLPFRLPLCINTSEKESIASVDRKGDAEAFCKSRTLFTLYIGDDLLGLHVSRALTKLLQKNTALATLKLYCGIILVEAVLQNKTLASPDFNNNKLRKESALILINVLDSNTTLHLLNLSLNRLDEEAGNSYFKSNYDHQRRRKVPNWTTQLNNDT</sequence>
<keyword evidence="2" id="KW-1185">Reference proteome</keyword>
<name>A0A9N8VRX8_9GLOM</name>
<dbReference type="SUPFAM" id="SSF52047">
    <property type="entry name" value="RNI-like"/>
    <property type="match status" value="1"/>
</dbReference>
<dbReference type="InterPro" id="IPR032675">
    <property type="entry name" value="LRR_dom_sf"/>
</dbReference>
<evidence type="ECO:0000313" key="2">
    <source>
        <dbReference type="Proteomes" id="UP000789759"/>
    </source>
</evidence>
<dbReference type="Gene3D" id="3.80.10.10">
    <property type="entry name" value="Ribonuclease Inhibitor"/>
    <property type="match status" value="1"/>
</dbReference>
<dbReference type="EMBL" id="CAJVQA010000158">
    <property type="protein sequence ID" value="CAG8459258.1"/>
    <property type="molecule type" value="Genomic_DNA"/>
</dbReference>
<dbReference type="Proteomes" id="UP000789759">
    <property type="component" value="Unassembled WGS sequence"/>
</dbReference>
<gene>
    <name evidence="1" type="ORF">CPELLU_LOCUS543</name>
</gene>
<evidence type="ECO:0000313" key="1">
    <source>
        <dbReference type="EMBL" id="CAG8459258.1"/>
    </source>
</evidence>
<reference evidence="1" key="1">
    <citation type="submission" date="2021-06" db="EMBL/GenBank/DDBJ databases">
        <authorList>
            <person name="Kallberg Y."/>
            <person name="Tangrot J."/>
            <person name="Rosling A."/>
        </authorList>
    </citation>
    <scope>NUCLEOTIDE SEQUENCE</scope>
    <source>
        <strain evidence="1">FL966</strain>
    </source>
</reference>